<feature type="compositionally biased region" description="Polar residues" evidence="1">
    <location>
        <begin position="174"/>
        <end position="199"/>
    </location>
</feature>
<protein>
    <submittedName>
        <fullName evidence="3">Uncharacterized protein</fullName>
    </submittedName>
</protein>
<evidence type="ECO:0000313" key="3">
    <source>
        <dbReference type="EMBL" id="AHF06918.1"/>
    </source>
</evidence>
<gene>
    <name evidence="3" type="ORF">DESME_07435</name>
</gene>
<keyword evidence="4" id="KW-1185">Reference proteome</keyword>
<dbReference type="HOGENOM" id="CLU_656771_0_0_9"/>
<accession>W0EBK7</accession>
<feature type="transmembrane region" description="Helical" evidence="2">
    <location>
        <begin position="7"/>
        <end position="26"/>
    </location>
</feature>
<feature type="compositionally biased region" description="Low complexity" evidence="1">
    <location>
        <begin position="124"/>
        <end position="150"/>
    </location>
</feature>
<dbReference type="Proteomes" id="UP000010847">
    <property type="component" value="Chromosome"/>
</dbReference>
<dbReference type="eggNOG" id="ENOG50333X1">
    <property type="taxonomic scope" value="Bacteria"/>
</dbReference>
<dbReference type="EMBL" id="CP007032">
    <property type="protein sequence ID" value="AHF06918.1"/>
    <property type="molecule type" value="Genomic_DNA"/>
</dbReference>
<evidence type="ECO:0000313" key="4">
    <source>
        <dbReference type="Proteomes" id="UP000010847"/>
    </source>
</evidence>
<feature type="compositionally biased region" description="Polar residues" evidence="1">
    <location>
        <begin position="151"/>
        <end position="167"/>
    </location>
</feature>
<dbReference type="RefSeq" id="WP_006715396.1">
    <property type="nucleotide sequence ID" value="NZ_CP007032.1"/>
</dbReference>
<evidence type="ECO:0000256" key="1">
    <source>
        <dbReference type="SAM" id="MobiDB-lite"/>
    </source>
</evidence>
<reference evidence="3 4" key="1">
    <citation type="submission" date="2013-12" db="EMBL/GenBank/DDBJ databases">
        <authorList>
            <consortium name="DOE Joint Genome Institute"/>
            <person name="Smidt H."/>
            <person name="Huntemann M."/>
            <person name="Han J."/>
            <person name="Chen A."/>
            <person name="Kyrpides N."/>
            <person name="Mavromatis K."/>
            <person name="Markowitz V."/>
            <person name="Palaniappan K."/>
            <person name="Ivanova N."/>
            <person name="Schaumberg A."/>
            <person name="Pati A."/>
            <person name="Liolios K."/>
            <person name="Nordberg H.P."/>
            <person name="Cantor M.N."/>
            <person name="Hua S.X."/>
            <person name="Woyke T."/>
        </authorList>
    </citation>
    <scope>NUCLEOTIDE SEQUENCE [LARGE SCALE GENOMIC DNA]</scope>
    <source>
        <strain evidence="4">DSM 15288</strain>
    </source>
</reference>
<feature type="region of interest" description="Disordered" evidence="1">
    <location>
        <begin position="124"/>
        <end position="225"/>
    </location>
</feature>
<keyword evidence="2" id="KW-0812">Transmembrane</keyword>
<dbReference type="SUPFAM" id="SSF82171">
    <property type="entry name" value="DPP6 N-terminal domain-like"/>
    <property type="match status" value="1"/>
</dbReference>
<proteinExistence type="predicted"/>
<dbReference type="OrthoDB" id="1630871at2"/>
<name>W0EBK7_9FIRM</name>
<dbReference type="KEGG" id="dmt:DESME_07435"/>
<sequence length="430" mass="48126">MKKKLRMIVSWTLVSLMLQIPTYYLLNRQIEKVMTPPETQVVVRTLKTNIPGKSFENMQISYAKDYIAYEDDGVLKVYNLEQEKQIFSKAAPGNDKNLGVLYFQWLPDRNTLIYFYARKNPNPVTTEVVPVDPTPNSQSTTSESSGTQNTARTQSNPSTQATNSNTIKTEDPHQASTVPTKPAQQQRVVTRYNNPQITDLYTLELPESSDTTTQPDDRFNESINSFPTGGKITNMVVSTFTNLMYLTIKSGTNLQLMEIDVMKNVRNLNRSAEVITETAASDKFGTLYIESKIGKLKTIQALEGSKRQTISDDEKETILGNREGTLYLGKIEGNNLVQIRAAAENADSAKLEFKTVWEGSIPFENSKVIIGINKQIVIYSNQIANIIQSDGQQKQVNLSGKENFISQDGAELVELTPNGNTTDIELKPLE</sequence>
<keyword evidence="2" id="KW-1133">Transmembrane helix</keyword>
<dbReference type="STRING" id="871968.DESME_07435"/>
<organism evidence="3 4">
    <name type="scientific">Desulfitobacterium metallireducens DSM 15288</name>
    <dbReference type="NCBI Taxonomy" id="871968"/>
    <lineage>
        <taxon>Bacteria</taxon>
        <taxon>Bacillati</taxon>
        <taxon>Bacillota</taxon>
        <taxon>Clostridia</taxon>
        <taxon>Eubacteriales</taxon>
        <taxon>Desulfitobacteriaceae</taxon>
        <taxon>Desulfitobacterium</taxon>
    </lineage>
</organism>
<keyword evidence="2" id="KW-0472">Membrane</keyword>
<evidence type="ECO:0000256" key="2">
    <source>
        <dbReference type="SAM" id="Phobius"/>
    </source>
</evidence>
<dbReference type="AlphaFoldDB" id="W0EBK7"/>